<evidence type="ECO:0000256" key="3">
    <source>
        <dbReference type="ARBA" id="ARBA00022833"/>
    </source>
</evidence>
<dbReference type="SMART" id="SM00184">
    <property type="entry name" value="RING"/>
    <property type="match status" value="1"/>
</dbReference>
<dbReference type="Pfam" id="PF25600">
    <property type="entry name" value="TRIM_CC"/>
    <property type="match status" value="1"/>
</dbReference>
<feature type="region of interest" description="Disordered" evidence="5">
    <location>
        <begin position="93"/>
        <end position="120"/>
    </location>
</feature>
<dbReference type="PROSITE" id="PS00518">
    <property type="entry name" value="ZF_RING_1"/>
    <property type="match status" value="1"/>
</dbReference>
<dbReference type="PANTHER" id="PTHR24103">
    <property type="entry name" value="E3 UBIQUITIN-PROTEIN LIGASE TRIM"/>
    <property type="match status" value="1"/>
</dbReference>
<dbReference type="CDD" id="cd13733">
    <property type="entry name" value="SPRY_PRY_C-I_1"/>
    <property type="match status" value="1"/>
</dbReference>
<dbReference type="PROSITE" id="PS50089">
    <property type="entry name" value="ZF_RING_2"/>
    <property type="match status" value="1"/>
</dbReference>
<dbReference type="GeneID" id="105903921"/>
<proteinExistence type="predicted"/>
<organism evidence="9 10">
    <name type="scientific">Clupea harengus</name>
    <name type="common">Atlantic herring</name>
    <dbReference type="NCBI Taxonomy" id="7950"/>
    <lineage>
        <taxon>Eukaryota</taxon>
        <taxon>Metazoa</taxon>
        <taxon>Chordata</taxon>
        <taxon>Craniata</taxon>
        <taxon>Vertebrata</taxon>
        <taxon>Euteleostomi</taxon>
        <taxon>Actinopterygii</taxon>
        <taxon>Neopterygii</taxon>
        <taxon>Teleostei</taxon>
        <taxon>Clupei</taxon>
        <taxon>Clupeiformes</taxon>
        <taxon>Clupeoidei</taxon>
        <taxon>Clupeidae</taxon>
        <taxon>Clupea</taxon>
    </lineage>
</organism>
<dbReference type="InterPro" id="IPR058030">
    <property type="entry name" value="TRIM8/14/16/25/29/45/65_CC"/>
</dbReference>
<evidence type="ECO:0000256" key="4">
    <source>
        <dbReference type="PROSITE-ProRule" id="PRU00024"/>
    </source>
</evidence>
<dbReference type="InterPro" id="IPR001841">
    <property type="entry name" value="Znf_RING"/>
</dbReference>
<dbReference type="InterPro" id="IPR017907">
    <property type="entry name" value="Znf_RING_CS"/>
</dbReference>
<accession>A0A8M1K9W8</accession>
<keyword evidence="2 4" id="KW-0863">Zinc-finger</keyword>
<dbReference type="InterPro" id="IPR003877">
    <property type="entry name" value="SPRY_dom"/>
</dbReference>
<evidence type="ECO:0000256" key="5">
    <source>
        <dbReference type="SAM" id="MobiDB-lite"/>
    </source>
</evidence>
<keyword evidence="1" id="KW-0479">Metal-binding</keyword>
<dbReference type="Pfam" id="PF13445">
    <property type="entry name" value="zf-RING_UBOX"/>
    <property type="match status" value="1"/>
</dbReference>
<dbReference type="CDD" id="cd19769">
    <property type="entry name" value="Bbox2_TRIM16-like"/>
    <property type="match status" value="1"/>
</dbReference>
<evidence type="ECO:0000259" key="6">
    <source>
        <dbReference type="PROSITE" id="PS50089"/>
    </source>
</evidence>
<dbReference type="PROSITE" id="PS50188">
    <property type="entry name" value="B302_SPRY"/>
    <property type="match status" value="1"/>
</dbReference>
<evidence type="ECO:0000256" key="2">
    <source>
        <dbReference type="ARBA" id="ARBA00022771"/>
    </source>
</evidence>
<dbReference type="InterPro" id="IPR050143">
    <property type="entry name" value="TRIM/RBCC"/>
</dbReference>
<dbReference type="SMART" id="SM00589">
    <property type="entry name" value="PRY"/>
    <property type="match status" value="1"/>
</dbReference>
<evidence type="ECO:0000259" key="7">
    <source>
        <dbReference type="PROSITE" id="PS50119"/>
    </source>
</evidence>
<dbReference type="GO" id="GO:0008270">
    <property type="term" value="F:zinc ion binding"/>
    <property type="evidence" value="ECO:0007669"/>
    <property type="project" value="UniProtKB-KW"/>
</dbReference>
<dbReference type="Pfam" id="PF00622">
    <property type="entry name" value="SPRY"/>
    <property type="match status" value="1"/>
</dbReference>
<feature type="domain" description="B30.2/SPRY" evidence="8">
    <location>
        <begin position="400"/>
        <end position="597"/>
    </location>
</feature>
<keyword evidence="3" id="KW-0862">Zinc</keyword>
<dbReference type="CTD" id="563047"/>
<dbReference type="KEGG" id="char:105903921"/>
<dbReference type="FunFam" id="2.60.120.920:FF:000004">
    <property type="entry name" value="Butyrophilin subfamily 1 member A1"/>
    <property type="match status" value="1"/>
</dbReference>
<feature type="domain" description="RING-type" evidence="6">
    <location>
        <begin position="21"/>
        <end position="64"/>
    </location>
</feature>
<dbReference type="InterPro" id="IPR000315">
    <property type="entry name" value="Znf_B-box"/>
</dbReference>
<dbReference type="Pfam" id="PF13765">
    <property type="entry name" value="PRY"/>
    <property type="match status" value="1"/>
</dbReference>
<feature type="compositionally biased region" description="Basic and acidic residues" evidence="5">
    <location>
        <begin position="110"/>
        <end position="120"/>
    </location>
</feature>
<dbReference type="OrthoDB" id="6270329at2759"/>
<evidence type="ECO:0000259" key="8">
    <source>
        <dbReference type="PROSITE" id="PS50188"/>
    </source>
</evidence>
<dbReference type="SMART" id="SM00336">
    <property type="entry name" value="BBOX"/>
    <property type="match status" value="1"/>
</dbReference>
<protein>
    <submittedName>
        <fullName evidence="10">Probable E3 ubiquitin-protein ligase TRIML1</fullName>
    </submittedName>
</protein>
<evidence type="ECO:0000313" key="9">
    <source>
        <dbReference type="Proteomes" id="UP000515152"/>
    </source>
</evidence>
<dbReference type="Pfam" id="PF00643">
    <property type="entry name" value="zf-B_box"/>
    <property type="match status" value="1"/>
</dbReference>
<sequence>MGNITGMALPSSFLSEEQFSCPICLDMFSNPVSTPCGHTYCLNCITSYWDGKSNQKAWQCPLCKESFRRRPDLHVNHTLKEITEQFKRMAEAAASASATVDTDSTTSRSVENRPKELPSEVISEMKSRFQRPMSTHSGLPPPPPYEAHCPPPVGLSRRFSVSSSGGDPSSDAPPCPLHQLGLELFCRNDQVCICTACLEREHYGHSAVPAKREWAIKKAHMGIAEVELQDMIKLREKKAEEIKTALADIQVKADQESQGSGSMFTSLVAAIEASQAELLEVVERGRRAAELQAHKLTHDLEGEMDELRRRTSALAQLSQATDHVFFLKTFSSLSMQRPLMREWEQVSLTPDPIAGAVLSNVTHTVERIQEELKKLPEICLHSPTPTTSLASYQPRVQRVQDFAASVSHHPNSTFSHPENVTLDPATAHPRLVLSADYKQVHCSEHSQSVPDCPQRFNRVVCLLAMQAFTSGQHYWEVYVGGKTDWDLGIASHSVNRKGKIMVSPTNGYWFLSLRNQDEYAFRTDQPTPLDLPSKPHRIGIFVDIDKGQVSFYNTGSRQLIYTYTDTFSAAIHPFFSPCTNKSGKNEAPLVICPVSQE</sequence>
<dbReference type="InterPro" id="IPR027370">
    <property type="entry name" value="Znf-RING_euk"/>
</dbReference>
<dbReference type="RefSeq" id="XP_042559028.1">
    <property type="nucleotide sequence ID" value="XM_042703094.1"/>
</dbReference>
<feature type="compositionally biased region" description="Low complexity" evidence="5">
    <location>
        <begin position="93"/>
        <end position="109"/>
    </location>
</feature>
<dbReference type="AlphaFoldDB" id="A0A8M1K9W8"/>
<dbReference type="InterPro" id="IPR006574">
    <property type="entry name" value="PRY"/>
</dbReference>
<name>A0A8M1K9W8_CLUHA</name>
<reference evidence="10" key="1">
    <citation type="submission" date="2025-08" db="UniProtKB">
        <authorList>
            <consortium name="RefSeq"/>
        </authorList>
    </citation>
    <scope>IDENTIFICATION</scope>
</reference>
<gene>
    <name evidence="10" type="primary">btr01</name>
</gene>
<evidence type="ECO:0000256" key="1">
    <source>
        <dbReference type="ARBA" id="ARBA00022723"/>
    </source>
</evidence>
<dbReference type="PROSITE" id="PS50119">
    <property type="entry name" value="ZF_BBOX"/>
    <property type="match status" value="1"/>
</dbReference>
<dbReference type="SMART" id="SM00449">
    <property type="entry name" value="SPRY"/>
    <property type="match status" value="1"/>
</dbReference>
<evidence type="ECO:0000313" key="10">
    <source>
        <dbReference type="RefSeq" id="XP_042559028.1"/>
    </source>
</evidence>
<dbReference type="InterPro" id="IPR001870">
    <property type="entry name" value="B30.2/SPRY"/>
</dbReference>
<feature type="domain" description="B box-type" evidence="7">
    <location>
        <begin position="170"/>
        <end position="210"/>
    </location>
</feature>
<dbReference type="Proteomes" id="UP000515152">
    <property type="component" value="Chromosome 22"/>
</dbReference>
<keyword evidence="9" id="KW-1185">Reference proteome</keyword>